<feature type="region of interest" description="Disordered" evidence="1">
    <location>
        <begin position="161"/>
        <end position="186"/>
    </location>
</feature>
<name>A0ABU0GDA6_9HYPH</name>
<evidence type="ECO:0000256" key="1">
    <source>
        <dbReference type="SAM" id="MobiDB-lite"/>
    </source>
</evidence>
<dbReference type="EMBL" id="JAUSUW010000019">
    <property type="protein sequence ID" value="MDQ0423335.1"/>
    <property type="molecule type" value="Genomic_DNA"/>
</dbReference>
<organism evidence="2 3">
    <name type="scientific">Peteryoungia aggregata LMG 23059</name>
    <dbReference type="NCBI Taxonomy" id="1368425"/>
    <lineage>
        <taxon>Bacteria</taxon>
        <taxon>Pseudomonadati</taxon>
        <taxon>Pseudomonadota</taxon>
        <taxon>Alphaproteobacteria</taxon>
        <taxon>Hyphomicrobiales</taxon>
        <taxon>Rhizobiaceae</taxon>
        <taxon>Peteryoungia</taxon>
    </lineage>
</organism>
<dbReference type="RefSeq" id="WP_307377091.1">
    <property type="nucleotide sequence ID" value="NZ_JAUSUW010000019.1"/>
</dbReference>
<proteinExistence type="predicted"/>
<dbReference type="Proteomes" id="UP001238496">
    <property type="component" value="Unassembled WGS sequence"/>
</dbReference>
<protein>
    <submittedName>
        <fullName evidence="2">Uncharacterized protein</fullName>
    </submittedName>
</protein>
<feature type="compositionally biased region" description="Pro residues" evidence="1">
    <location>
        <begin position="170"/>
        <end position="180"/>
    </location>
</feature>
<gene>
    <name evidence="2" type="ORF">J2045_004387</name>
</gene>
<evidence type="ECO:0000313" key="2">
    <source>
        <dbReference type="EMBL" id="MDQ0423335.1"/>
    </source>
</evidence>
<reference evidence="2 3" key="1">
    <citation type="submission" date="2023-07" db="EMBL/GenBank/DDBJ databases">
        <title>Genomic Encyclopedia of Type Strains, Phase IV (KMG-IV): sequencing the most valuable type-strain genomes for metagenomic binning, comparative biology and taxonomic classification.</title>
        <authorList>
            <person name="Goeker M."/>
        </authorList>
    </citation>
    <scope>NUCLEOTIDE SEQUENCE [LARGE SCALE GENOMIC DNA]</scope>
    <source>
        <strain evidence="2 3">DSM 1111</strain>
    </source>
</reference>
<evidence type="ECO:0000313" key="3">
    <source>
        <dbReference type="Proteomes" id="UP001238496"/>
    </source>
</evidence>
<accession>A0ABU0GDA6</accession>
<keyword evidence="3" id="KW-1185">Reference proteome</keyword>
<comment type="caution">
    <text evidence="2">The sequence shown here is derived from an EMBL/GenBank/DDBJ whole genome shotgun (WGS) entry which is preliminary data.</text>
</comment>
<sequence>MVDIANMRPSVLRKLYENLEDPNYAEDFLKSLASYLTNAAPDGGVDSDRLYVVGLQLSNARTWERIHPLDVMRRAGHIPSEALLAFTAGMPDDVARLFLETRVREDQAAEQGAGELLAMRLLAGAPLGGSAIAALSLDLEPANVKLVIRSLVRKLTAARVETGSASSDRAPPPGLVPPVSPNVKTS</sequence>